<evidence type="ECO:0000256" key="1">
    <source>
        <dbReference type="ARBA" id="ARBA00004651"/>
    </source>
</evidence>
<evidence type="ECO:0000256" key="7">
    <source>
        <dbReference type="ARBA" id="ARBA00023136"/>
    </source>
</evidence>
<name>A0A841PFJ0_9HYPH</name>
<dbReference type="SUPFAM" id="SSF161098">
    <property type="entry name" value="MetI-like"/>
    <property type="match status" value="1"/>
</dbReference>
<feature type="transmembrane region" description="Helical" evidence="8">
    <location>
        <begin position="174"/>
        <end position="194"/>
    </location>
</feature>
<dbReference type="Proteomes" id="UP000556329">
    <property type="component" value="Unassembled WGS sequence"/>
</dbReference>
<dbReference type="GO" id="GO:0055085">
    <property type="term" value="P:transmembrane transport"/>
    <property type="evidence" value="ECO:0007669"/>
    <property type="project" value="InterPro"/>
</dbReference>
<evidence type="ECO:0000313" key="11">
    <source>
        <dbReference type="Proteomes" id="UP000556329"/>
    </source>
</evidence>
<reference evidence="10 11" key="1">
    <citation type="submission" date="2020-08" db="EMBL/GenBank/DDBJ databases">
        <title>Genomic Encyclopedia of Type Strains, Phase IV (KMG-IV): sequencing the most valuable type-strain genomes for metagenomic binning, comparative biology and taxonomic classification.</title>
        <authorList>
            <person name="Goeker M."/>
        </authorList>
    </citation>
    <scope>NUCLEOTIDE SEQUENCE [LARGE SCALE GENOMIC DNA]</scope>
    <source>
        <strain evidence="10 11">DSM 100039</strain>
    </source>
</reference>
<evidence type="ECO:0000256" key="6">
    <source>
        <dbReference type="ARBA" id="ARBA00022989"/>
    </source>
</evidence>
<keyword evidence="6 8" id="KW-1133">Transmembrane helix</keyword>
<feature type="transmembrane region" description="Helical" evidence="8">
    <location>
        <begin position="221"/>
        <end position="246"/>
    </location>
</feature>
<dbReference type="PROSITE" id="PS50928">
    <property type="entry name" value="ABC_TM1"/>
    <property type="match status" value="1"/>
</dbReference>
<protein>
    <submittedName>
        <fullName evidence="10">Spermidine/putrescine transport system permease protein</fullName>
    </submittedName>
</protein>
<keyword evidence="4" id="KW-1003">Cell membrane</keyword>
<evidence type="ECO:0000256" key="4">
    <source>
        <dbReference type="ARBA" id="ARBA00022475"/>
    </source>
</evidence>
<feature type="transmembrane region" description="Helical" evidence="8">
    <location>
        <begin position="87"/>
        <end position="111"/>
    </location>
</feature>
<dbReference type="CDD" id="cd06261">
    <property type="entry name" value="TM_PBP2"/>
    <property type="match status" value="1"/>
</dbReference>
<dbReference type="EMBL" id="JACHEF010000001">
    <property type="protein sequence ID" value="MBB6407385.1"/>
    <property type="molecule type" value="Genomic_DNA"/>
</dbReference>
<evidence type="ECO:0000256" key="8">
    <source>
        <dbReference type="RuleBase" id="RU363032"/>
    </source>
</evidence>
<dbReference type="AlphaFoldDB" id="A0A841PFJ0"/>
<keyword evidence="5 8" id="KW-0812">Transmembrane</keyword>
<keyword evidence="7 8" id="KW-0472">Membrane</keyword>
<evidence type="ECO:0000313" key="10">
    <source>
        <dbReference type="EMBL" id="MBB6407385.1"/>
    </source>
</evidence>
<sequence length="306" mass="34025">MATAIEVAEKAEREDIRSRWLLSTPALLIVFVAALGPLLIVVVYSFLTPGNYGDVKWQFSPDAWVSVLFERDVFDDTLSLATAYLSIFWRSVSLSLATTVLTLILGFPTAYFIATRPDHRRDICLFLITIPFWTNLLIRTFAMQQVLRNDGIINSVLQLLGITDHPVQLMYTNFAVLAGMVYVFLPLMVLPLYASMEKIDFRLVEAGYDLYATRFEVLRRIIIPLVTPGIVAGSILVFIPSLGAYVTPRVLGGGTNLMIGNLIELQFGQGRNWPLGAALSITLMAIVMVALLFYVRNTTRSDGAHG</sequence>
<comment type="subcellular location">
    <subcellularLocation>
        <location evidence="1 8">Cell membrane</location>
        <topology evidence="1 8">Multi-pass membrane protein</topology>
    </subcellularLocation>
</comment>
<dbReference type="RefSeq" id="WP_184870638.1">
    <property type="nucleotide sequence ID" value="NZ_JACHEF010000001.1"/>
</dbReference>
<gene>
    <name evidence="10" type="ORF">HNQ71_000029</name>
</gene>
<feature type="domain" description="ABC transmembrane type-1" evidence="9">
    <location>
        <begin position="88"/>
        <end position="294"/>
    </location>
</feature>
<evidence type="ECO:0000256" key="2">
    <source>
        <dbReference type="ARBA" id="ARBA00007069"/>
    </source>
</evidence>
<feature type="transmembrane region" description="Helical" evidence="8">
    <location>
        <begin position="275"/>
        <end position="295"/>
    </location>
</feature>
<dbReference type="GO" id="GO:0005886">
    <property type="term" value="C:plasma membrane"/>
    <property type="evidence" value="ECO:0007669"/>
    <property type="project" value="UniProtKB-SubCell"/>
</dbReference>
<dbReference type="InterPro" id="IPR000515">
    <property type="entry name" value="MetI-like"/>
</dbReference>
<dbReference type="PANTHER" id="PTHR42929">
    <property type="entry name" value="INNER MEMBRANE ABC TRANSPORTER PERMEASE PROTEIN YDCU-RELATED-RELATED"/>
    <property type="match status" value="1"/>
</dbReference>
<keyword evidence="3 8" id="KW-0813">Transport</keyword>
<dbReference type="InterPro" id="IPR035906">
    <property type="entry name" value="MetI-like_sf"/>
</dbReference>
<dbReference type="PANTHER" id="PTHR42929:SF1">
    <property type="entry name" value="INNER MEMBRANE ABC TRANSPORTER PERMEASE PROTEIN YDCU-RELATED"/>
    <property type="match status" value="1"/>
</dbReference>
<accession>A0A841PFJ0</accession>
<dbReference type="Pfam" id="PF00528">
    <property type="entry name" value="BPD_transp_1"/>
    <property type="match status" value="1"/>
</dbReference>
<organism evidence="10 11">
    <name type="scientific">Mesorhizobium sangaii</name>
    <dbReference type="NCBI Taxonomy" id="505389"/>
    <lineage>
        <taxon>Bacteria</taxon>
        <taxon>Pseudomonadati</taxon>
        <taxon>Pseudomonadota</taxon>
        <taxon>Alphaproteobacteria</taxon>
        <taxon>Hyphomicrobiales</taxon>
        <taxon>Phyllobacteriaceae</taxon>
        <taxon>Mesorhizobium</taxon>
    </lineage>
</organism>
<feature type="transmembrane region" description="Helical" evidence="8">
    <location>
        <begin position="123"/>
        <end position="142"/>
    </location>
</feature>
<comment type="caution">
    <text evidence="10">The sequence shown here is derived from an EMBL/GenBank/DDBJ whole genome shotgun (WGS) entry which is preliminary data.</text>
</comment>
<feature type="transmembrane region" description="Helical" evidence="8">
    <location>
        <begin position="20"/>
        <end position="47"/>
    </location>
</feature>
<evidence type="ECO:0000256" key="5">
    <source>
        <dbReference type="ARBA" id="ARBA00022692"/>
    </source>
</evidence>
<keyword evidence="11" id="KW-1185">Reference proteome</keyword>
<evidence type="ECO:0000256" key="3">
    <source>
        <dbReference type="ARBA" id="ARBA00022448"/>
    </source>
</evidence>
<comment type="similarity">
    <text evidence="2">Belongs to the binding-protein-dependent transport system permease family. CysTW subfamily.</text>
</comment>
<proteinExistence type="inferred from homology"/>
<dbReference type="Gene3D" id="1.10.3720.10">
    <property type="entry name" value="MetI-like"/>
    <property type="match status" value="1"/>
</dbReference>
<evidence type="ECO:0000259" key="9">
    <source>
        <dbReference type="PROSITE" id="PS50928"/>
    </source>
</evidence>